<dbReference type="EMBL" id="BDIP01002646">
    <property type="protein sequence ID" value="GIQ86608.1"/>
    <property type="molecule type" value="Genomic_DNA"/>
</dbReference>
<protein>
    <recommendedName>
        <fullName evidence="1">Rab-GAP TBC domain-containing protein</fullName>
    </recommendedName>
</protein>
<reference evidence="2 3" key="1">
    <citation type="journal article" date="2018" name="PLoS ONE">
        <title>The draft genome of Kipferlia bialata reveals reductive genome evolution in fornicate parasites.</title>
        <authorList>
            <person name="Tanifuji G."/>
            <person name="Takabayashi S."/>
            <person name="Kume K."/>
            <person name="Takagi M."/>
            <person name="Nakayama T."/>
            <person name="Kamikawa R."/>
            <person name="Inagaki Y."/>
            <person name="Hashimoto T."/>
        </authorList>
    </citation>
    <scope>NUCLEOTIDE SEQUENCE [LARGE SCALE GENOMIC DNA]</scope>
    <source>
        <strain evidence="2">NY0173</strain>
    </source>
</reference>
<gene>
    <name evidence="2" type="ORF">KIPB_008491</name>
</gene>
<dbReference type="OrthoDB" id="294251at2759"/>
<comment type="caution">
    <text evidence="2">The sequence shown here is derived from an EMBL/GenBank/DDBJ whole genome shotgun (WGS) entry which is preliminary data.</text>
</comment>
<evidence type="ECO:0000313" key="3">
    <source>
        <dbReference type="Proteomes" id="UP000265618"/>
    </source>
</evidence>
<dbReference type="AlphaFoldDB" id="A0A9K3GKS5"/>
<evidence type="ECO:0000313" key="2">
    <source>
        <dbReference type="EMBL" id="GIQ86608.1"/>
    </source>
</evidence>
<dbReference type="SUPFAM" id="SSF47923">
    <property type="entry name" value="Ypt/Rab-GAP domain of gyp1p"/>
    <property type="match status" value="1"/>
</dbReference>
<organism evidence="2 3">
    <name type="scientific">Kipferlia bialata</name>
    <dbReference type="NCBI Taxonomy" id="797122"/>
    <lineage>
        <taxon>Eukaryota</taxon>
        <taxon>Metamonada</taxon>
        <taxon>Carpediemonas-like organisms</taxon>
        <taxon>Kipferlia</taxon>
    </lineage>
</organism>
<dbReference type="PANTHER" id="PTHR47219">
    <property type="entry name" value="RAB GTPASE-ACTIVATING PROTEIN 1-LIKE"/>
    <property type="match status" value="1"/>
</dbReference>
<dbReference type="InterPro" id="IPR035969">
    <property type="entry name" value="Rab-GAP_TBC_sf"/>
</dbReference>
<evidence type="ECO:0000259" key="1">
    <source>
        <dbReference type="PROSITE" id="PS50086"/>
    </source>
</evidence>
<dbReference type="Proteomes" id="UP000265618">
    <property type="component" value="Unassembled WGS sequence"/>
</dbReference>
<dbReference type="GO" id="GO:0005096">
    <property type="term" value="F:GTPase activator activity"/>
    <property type="evidence" value="ECO:0007669"/>
    <property type="project" value="TreeGrafter"/>
</dbReference>
<dbReference type="InterPro" id="IPR000195">
    <property type="entry name" value="Rab-GAP-TBC_dom"/>
</dbReference>
<dbReference type="Gene3D" id="1.10.472.80">
    <property type="entry name" value="Ypt/Rab-GAP domain of gyp1p, domain 3"/>
    <property type="match status" value="1"/>
</dbReference>
<sequence>AFVMLSKTISSVISEGYYKPPMQELVRDQHVLEELIRIKLPQLYRYGRRIYVEWGAVTTEWFLCMFGRTLTGECLLRTWDWIFAEGNKVIFRTALGLMQMHQTQLLKAEDILELSQVLIDGAKAIYDPDELADIVFNGIGSFSSTTVSQLRESYASIKY</sequence>
<feature type="non-terminal residue" evidence="2">
    <location>
        <position position="1"/>
    </location>
</feature>
<dbReference type="GO" id="GO:0031267">
    <property type="term" value="F:small GTPase binding"/>
    <property type="evidence" value="ECO:0007669"/>
    <property type="project" value="TreeGrafter"/>
</dbReference>
<keyword evidence="3" id="KW-1185">Reference proteome</keyword>
<dbReference type="PANTHER" id="PTHR47219:SF20">
    <property type="entry name" value="TBC1 DOMAIN FAMILY MEMBER 2B"/>
    <property type="match status" value="1"/>
</dbReference>
<dbReference type="PROSITE" id="PS50086">
    <property type="entry name" value="TBC_RABGAP"/>
    <property type="match status" value="1"/>
</dbReference>
<name>A0A9K3GKS5_9EUKA</name>
<dbReference type="InterPro" id="IPR050302">
    <property type="entry name" value="Rab_GAP_TBC_domain"/>
</dbReference>
<accession>A0A9K3GKS5</accession>
<feature type="domain" description="Rab-GAP TBC" evidence="1">
    <location>
        <begin position="1"/>
        <end position="86"/>
    </location>
</feature>
<dbReference type="Pfam" id="PF00566">
    <property type="entry name" value="RabGAP-TBC"/>
    <property type="match status" value="1"/>
</dbReference>
<proteinExistence type="predicted"/>